<gene>
    <name evidence="1" type="ORF">TRAPUB_2221</name>
</gene>
<evidence type="ECO:0000313" key="1">
    <source>
        <dbReference type="EMBL" id="OJT06925.1"/>
    </source>
</evidence>
<dbReference type="OrthoDB" id="10531732at2759"/>
<protein>
    <submittedName>
        <fullName evidence="1">Uncharacterized protein</fullName>
    </submittedName>
</protein>
<organism evidence="1 2">
    <name type="scientific">Trametes pubescens</name>
    <name type="common">White-rot fungus</name>
    <dbReference type="NCBI Taxonomy" id="154538"/>
    <lineage>
        <taxon>Eukaryota</taxon>
        <taxon>Fungi</taxon>
        <taxon>Dikarya</taxon>
        <taxon>Basidiomycota</taxon>
        <taxon>Agaricomycotina</taxon>
        <taxon>Agaricomycetes</taxon>
        <taxon>Polyporales</taxon>
        <taxon>Polyporaceae</taxon>
        <taxon>Trametes</taxon>
    </lineage>
</organism>
<sequence>MAVESAMEEEGRLVRLLAVILKESSLMYIILCEELRKARIERLKREDQEAQSLLGSLVRDLELW</sequence>
<dbReference type="EMBL" id="MNAD01001238">
    <property type="protein sequence ID" value="OJT06925.1"/>
    <property type="molecule type" value="Genomic_DNA"/>
</dbReference>
<accession>A0A1M2VH55</accession>
<dbReference type="Proteomes" id="UP000184267">
    <property type="component" value="Unassembled WGS sequence"/>
</dbReference>
<reference evidence="1 2" key="1">
    <citation type="submission" date="2016-10" db="EMBL/GenBank/DDBJ databases">
        <title>Genome sequence of the basidiomycete white-rot fungus Trametes pubescens.</title>
        <authorList>
            <person name="Makela M.R."/>
            <person name="Granchi Z."/>
            <person name="Peng M."/>
            <person name="De Vries R.P."/>
            <person name="Grigoriev I."/>
            <person name="Riley R."/>
            <person name="Hilden K."/>
        </authorList>
    </citation>
    <scope>NUCLEOTIDE SEQUENCE [LARGE SCALE GENOMIC DNA]</scope>
    <source>
        <strain evidence="1 2">FBCC735</strain>
    </source>
</reference>
<proteinExistence type="predicted"/>
<keyword evidence="2" id="KW-1185">Reference proteome</keyword>
<evidence type="ECO:0000313" key="2">
    <source>
        <dbReference type="Proteomes" id="UP000184267"/>
    </source>
</evidence>
<name>A0A1M2VH55_TRAPU</name>
<dbReference type="AlphaFoldDB" id="A0A1M2VH55"/>
<comment type="caution">
    <text evidence="1">The sequence shown here is derived from an EMBL/GenBank/DDBJ whole genome shotgun (WGS) entry which is preliminary data.</text>
</comment>